<evidence type="ECO:0000313" key="2">
    <source>
        <dbReference type="WBParaSite" id="mrna-Wban_02385"/>
    </source>
</evidence>
<protein>
    <submittedName>
        <fullName evidence="2">Uncharacterized protein</fullName>
    </submittedName>
</protein>
<name>A0AAF5PLJ2_WUCBA</name>
<sequence length="13" mass="1490">MSTALFIVHNEEV</sequence>
<evidence type="ECO:0000313" key="1">
    <source>
        <dbReference type="Proteomes" id="UP000093561"/>
    </source>
</evidence>
<accession>A0AAF5PLJ2</accession>
<organism evidence="1 2">
    <name type="scientific">Wuchereria bancrofti</name>
    <dbReference type="NCBI Taxonomy" id="6293"/>
    <lineage>
        <taxon>Eukaryota</taxon>
        <taxon>Metazoa</taxon>
        <taxon>Ecdysozoa</taxon>
        <taxon>Nematoda</taxon>
        <taxon>Chromadorea</taxon>
        <taxon>Rhabditida</taxon>
        <taxon>Spirurina</taxon>
        <taxon>Spiruromorpha</taxon>
        <taxon>Filarioidea</taxon>
        <taxon>Onchocercidae</taxon>
        <taxon>Wuchereria</taxon>
    </lineage>
</organism>
<reference evidence="2" key="3">
    <citation type="submission" date="2024-02" db="UniProtKB">
        <authorList>
            <consortium name="WormBaseParasite"/>
        </authorList>
    </citation>
    <scope>IDENTIFICATION</scope>
    <source>
        <strain evidence="2">pt0022</strain>
    </source>
</reference>
<reference evidence="1" key="2">
    <citation type="journal article" date="2016" name="Mol. Ecol.">
        <title>Population genomics of the filarial nematode parasite Wuchereria bancrofti from mosquitoes.</title>
        <authorList>
            <person name="Small S.T."/>
            <person name="Reimer L.J."/>
            <person name="Tisch D.J."/>
            <person name="King C.L."/>
            <person name="Christensen B.M."/>
            <person name="Siba P.M."/>
            <person name="Kazura J.W."/>
            <person name="Serre D."/>
            <person name="Zimmerman P.A."/>
        </authorList>
    </citation>
    <scope>NUCLEOTIDE SEQUENCE</scope>
    <source>
        <strain evidence="1">pt0022</strain>
    </source>
</reference>
<reference evidence="1" key="1">
    <citation type="submission" date="2015-03" db="EMBL/GenBank/DDBJ databases">
        <title>Wuchereria bancrofti Genome Sequencing Papua New Guinea Strain.</title>
        <authorList>
            <person name="Small S.T."/>
            <person name="Serre D."/>
            <person name="Zimmerman P.A."/>
        </authorList>
    </citation>
    <scope>NUCLEOTIDE SEQUENCE [LARGE SCALE GENOMIC DNA]</scope>
    <source>
        <strain evidence="1">pt0022</strain>
    </source>
</reference>
<dbReference type="WBParaSite" id="mrna-Wban_02385">
    <property type="protein sequence ID" value="mrna-Wban_02385"/>
    <property type="gene ID" value="Wban_02385"/>
</dbReference>
<dbReference type="Proteomes" id="UP000093561">
    <property type="component" value="Unassembled WGS sequence"/>
</dbReference>
<proteinExistence type="predicted"/>